<dbReference type="AlphaFoldDB" id="A0A1M6Z6H6"/>
<dbReference type="Pfam" id="PF05717">
    <property type="entry name" value="TnpB_IS66"/>
    <property type="match status" value="1"/>
</dbReference>
<dbReference type="PANTHER" id="PTHR36455">
    <property type="match status" value="1"/>
</dbReference>
<protein>
    <submittedName>
        <fullName evidence="1">IS66 Orf2 like protein</fullName>
    </submittedName>
</protein>
<dbReference type="PANTHER" id="PTHR36455:SF1">
    <property type="entry name" value="BLR8292 PROTEIN"/>
    <property type="match status" value="1"/>
</dbReference>
<sequence length="73" mass="9085">MLNVAWSRDRIKMLLWDRNGFWLLMKRLEQDRFVWPRKEAVLMLGTEQLHWLLEGIDIEAMRAHPRRYYQRVT</sequence>
<evidence type="ECO:0000313" key="2">
    <source>
        <dbReference type="Proteomes" id="UP000184395"/>
    </source>
</evidence>
<proteinExistence type="predicted"/>
<dbReference type="Proteomes" id="UP000184395">
    <property type="component" value="Unassembled WGS sequence"/>
</dbReference>
<organism evidence="1 2">
    <name type="scientific">Paraburkholderia terricola</name>
    <dbReference type="NCBI Taxonomy" id="169427"/>
    <lineage>
        <taxon>Bacteria</taxon>
        <taxon>Pseudomonadati</taxon>
        <taxon>Pseudomonadota</taxon>
        <taxon>Betaproteobacteria</taxon>
        <taxon>Burkholderiales</taxon>
        <taxon>Burkholderiaceae</taxon>
        <taxon>Paraburkholderia</taxon>
    </lineage>
</organism>
<dbReference type="OrthoDB" id="9801450at2"/>
<gene>
    <name evidence="1" type="ORF">SAMN05192548_10916</name>
</gene>
<name>A0A1M6Z6H6_9BURK</name>
<dbReference type="EMBL" id="FRAB01000091">
    <property type="protein sequence ID" value="SHL26076.1"/>
    <property type="molecule type" value="Genomic_DNA"/>
</dbReference>
<dbReference type="RefSeq" id="WP_073432957.1">
    <property type="nucleotide sequence ID" value="NZ_CADFGY010000066.1"/>
</dbReference>
<dbReference type="NCBIfam" id="NF033819">
    <property type="entry name" value="IS66_TnpB"/>
    <property type="match status" value="1"/>
</dbReference>
<dbReference type="STRING" id="169427.SAMN05192548_10916"/>
<evidence type="ECO:0000313" key="1">
    <source>
        <dbReference type="EMBL" id="SHL26076.1"/>
    </source>
</evidence>
<dbReference type="InterPro" id="IPR008878">
    <property type="entry name" value="Transposase_IS66_Orf2"/>
</dbReference>
<accession>A0A1M6Z6H6</accession>
<reference evidence="1 2" key="1">
    <citation type="submission" date="2016-11" db="EMBL/GenBank/DDBJ databases">
        <authorList>
            <person name="Jaros S."/>
            <person name="Januszkiewicz K."/>
            <person name="Wedrychowicz H."/>
        </authorList>
    </citation>
    <scope>NUCLEOTIDE SEQUENCE [LARGE SCALE GENOMIC DNA]</scope>
    <source>
        <strain evidence="1 2">LMG 20594</strain>
    </source>
</reference>